<name>A0A3Q4I1B2_NEOBR</name>
<evidence type="ECO:0000313" key="2">
    <source>
        <dbReference type="Proteomes" id="UP000261580"/>
    </source>
</evidence>
<dbReference type="STRING" id="32507.ENSNBRP00000030185"/>
<dbReference type="InterPro" id="IPR036388">
    <property type="entry name" value="WH-like_DNA-bd_sf"/>
</dbReference>
<dbReference type="AlphaFoldDB" id="A0A3Q4I1B2"/>
<protein>
    <submittedName>
        <fullName evidence="1">Uncharacterized protein</fullName>
    </submittedName>
</protein>
<dbReference type="Ensembl" id="ENSNBRT00000030953.1">
    <property type="protein sequence ID" value="ENSNBRP00000030185.1"/>
    <property type="gene ID" value="ENSNBRG00000022963.1"/>
</dbReference>
<dbReference type="Proteomes" id="UP000261580">
    <property type="component" value="Unassembled WGS sequence"/>
</dbReference>
<accession>A0A3Q4I1B2</accession>
<keyword evidence="2" id="KW-1185">Reference proteome</keyword>
<dbReference type="GeneTree" id="ENSGT00970000193614"/>
<evidence type="ECO:0000313" key="1">
    <source>
        <dbReference type="Ensembl" id="ENSNBRP00000030185.1"/>
    </source>
</evidence>
<organism evidence="1 2">
    <name type="scientific">Neolamprologus brichardi</name>
    <name type="common">Fairy cichlid</name>
    <name type="synonym">Lamprologus brichardi</name>
    <dbReference type="NCBI Taxonomy" id="32507"/>
    <lineage>
        <taxon>Eukaryota</taxon>
        <taxon>Metazoa</taxon>
        <taxon>Chordata</taxon>
        <taxon>Craniata</taxon>
        <taxon>Vertebrata</taxon>
        <taxon>Euteleostomi</taxon>
        <taxon>Actinopterygii</taxon>
        <taxon>Neopterygii</taxon>
        <taxon>Teleostei</taxon>
        <taxon>Neoteleostei</taxon>
        <taxon>Acanthomorphata</taxon>
        <taxon>Ovalentaria</taxon>
        <taxon>Cichlomorphae</taxon>
        <taxon>Cichliformes</taxon>
        <taxon>Cichlidae</taxon>
        <taxon>African cichlids</taxon>
        <taxon>Pseudocrenilabrinae</taxon>
        <taxon>Lamprologini</taxon>
        <taxon>Neolamprologus</taxon>
    </lineage>
</organism>
<reference evidence="1" key="2">
    <citation type="submission" date="2025-09" db="UniProtKB">
        <authorList>
            <consortium name="Ensembl"/>
        </authorList>
    </citation>
    <scope>IDENTIFICATION</scope>
</reference>
<proteinExistence type="predicted"/>
<sequence>MFLSILAGLCQKGSEVPASITTLAAHQPGKGYKAISRQFEVHHSTVKKIIHMWKTFKTAANIPSIGHTSKFSPRSDRAIL</sequence>
<dbReference type="OMA" id="QFEVHHS"/>
<dbReference type="Gene3D" id="1.10.10.10">
    <property type="entry name" value="Winged helix-like DNA-binding domain superfamily/Winged helix DNA-binding domain"/>
    <property type="match status" value="1"/>
</dbReference>
<reference evidence="1" key="1">
    <citation type="submission" date="2025-08" db="UniProtKB">
        <authorList>
            <consortium name="Ensembl"/>
        </authorList>
    </citation>
    <scope>IDENTIFICATION</scope>
</reference>